<dbReference type="CDD" id="cd03426">
    <property type="entry name" value="NUDIX_CoAse_Nudt7"/>
    <property type="match status" value="1"/>
</dbReference>
<evidence type="ECO:0000259" key="7">
    <source>
        <dbReference type="PROSITE" id="PS51462"/>
    </source>
</evidence>
<dbReference type="SUPFAM" id="SSF55811">
    <property type="entry name" value="Nudix"/>
    <property type="match status" value="1"/>
</dbReference>
<dbReference type="GO" id="GO:0010945">
    <property type="term" value="F:coenzyme A diphosphatase activity"/>
    <property type="evidence" value="ECO:0007669"/>
    <property type="project" value="InterPro"/>
</dbReference>
<dbReference type="PROSITE" id="PS51462">
    <property type="entry name" value="NUDIX"/>
    <property type="match status" value="1"/>
</dbReference>
<dbReference type="AlphaFoldDB" id="A0A643F954"/>
<keyword evidence="3" id="KW-0479">Metal-binding</keyword>
<comment type="cofactor">
    <cofactor evidence="2">
        <name>Mg(2+)</name>
        <dbReference type="ChEBI" id="CHEBI:18420"/>
    </cofactor>
</comment>
<dbReference type="Proteomes" id="UP000430120">
    <property type="component" value="Unassembled WGS sequence"/>
</dbReference>
<feature type="domain" description="Nudix hydrolase" evidence="7">
    <location>
        <begin position="69"/>
        <end position="205"/>
    </location>
</feature>
<evidence type="ECO:0000256" key="1">
    <source>
        <dbReference type="ARBA" id="ARBA00001936"/>
    </source>
</evidence>
<accession>A0A643F954</accession>
<organism evidence="8 9">
    <name type="scientific">Ideonella dechloratans</name>
    <dbReference type="NCBI Taxonomy" id="36863"/>
    <lineage>
        <taxon>Bacteria</taxon>
        <taxon>Pseudomonadati</taxon>
        <taxon>Pseudomonadota</taxon>
        <taxon>Betaproteobacteria</taxon>
        <taxon>Burkholderiales</taxon>
        <taxon>Sphaerotilaceae</taxon>
        <taxon>Ideonella</taxon>
    </lineage>
</organism>
<evidence type="ECO:0000313" key="9">
    <source>
        <dbReference type="Proteomes" id="UP000430120"/>
    </source>
</evidence>
<sequence length="240" mass="26372">MTPMPERPTAIPRPVLGDPRAVPVIGTDADLPPLPPQRLAPDFLRERLALAEGRAPHLPGDGVWVGWGPDRDPTAAGVLVPLRQAPGGLQLLLTRRTEHLRHHAGQISFPGGRSEPGDADVVATALREAQEEIGLDPSVPEILGRMPVYTTVTRFQVTPVVALLPDHLNLRPDPAEVAEVFEVPLSFLMNPAHHRRHQVTVEGQVRRFLSMPWPAPDGREYFIWGATAAMLRNLYHLLAD</sequence>
<protein>
    <submittedName>
        <fullName evidence="8">CoA pyrophosphatase</fullName>
    </submittedName>
</protein>
<keyword evidence="9" id="KW-1185">Reference proteome</keyword>
<dbReference type="RefSeq" id="WP_151125017.1">
    <property type="nucleotide sequence ID" value="NZ_CP088081.1"/>
</dbReference>
<evidence type="ECO:0000256" key="4">
    <source>
        <dbReference type="ARBA" id="ARBA00022801"/>
    </source>
</evidence>
<keyword evidence="4" id="KW-0378">Hydrolase</keyword>
<evidence type="ECO:0000256" key="5">
    <source>
        <dbReference type="ARBA" id="ARBA00022842"/>
    </source>
</evidence>
<dbReference type="EMBL" id="VZPB01000041">
    <property type="protein sequence ID" value="KAB0578949.1"/>
    <property type="molecule type" value="Genomic_DNA"/>
</dbReference>
<dbReference type="InterPro" id="IPR015797">
    <property type="entry name" value="NUDIX_hydrolase-like_dom_sf"/>
</dbReference>
<keyword evidence="5" id="KW-0460">Magnesium</keyword>
<dbReference type="Gene3D" id="3.90.79.10">
    <property type="entry name" value="Nucleoside Triphosphate Pyrophosphohydrolase"/>
    <property type="match status" value="1"/>
</dbReference>
<gene>
    <name evidence="8" type="ORF">F7Q92_15580</name>
</gene>
<evidence type="ECO:0000256" key="2">
    <source>
        <dbReference type="ARBA" id="ARBA00001946"/>
    </source>
</evidence>
<proteinExistence type="predicted"/>
<dbReference type="PANTHER" id="PTHR12992:SF11">
    <property type="entry name" value="MITOCHONDRIAL COENZYME A DIPHOSPHATASE NUDT8"/>
    <property type="match status" value="1"/>
</dbReference>
<dbReference type="NCBIfam" id="NF007980">
    <property type="entry name" value="PRK10707.1"/>
    <property type="match status" value="1"/>
</dbReference>
<reference evidence="8 9" key="1">
    <citation type="submission" date="2019-09" db="EMBL/GenBank/DDBJ databases">
        <title>Draft genome sequences of 48 bacterial type strains from the CCUG.</title>
        <authorList>
            <person name="Tunovic T."/>
            <person name="Pineiro-Iglesias B."/>
            <person name="Unosson C."/>
            <person name="Inganas E."/>
            <person name="Ohlen M."/>
            <person name="Cardew S."/>
            <person name="Jensie-Markopoulos S."/>
            <person name="Salva-Serra F."/>
            <person name="Jaen-Luchoro D."/>
            <person name="Karlsson R."/>
            <person name="Svensson-Stadler L."/>
            <person name="Chun J."/>
            <person name="Moore E."/>
        </authorList>
    </citation>
    <scope>NUCLEOTIDE SEQUENCE [LARGE SCALE GENOMIC DNA]</scope>
    <source>
        <strain evidence="8 9">CCUG 30977</strain>
    </source>
</reference>
<evidence type="ECO:0000256" key="6">
    <source>
        <dbReference type="ARBA" id="ARBA00023211"/>
    </source>
</evidence>
<dbReference type="GO" id="GO:0046872">
    <property type="term" value="F:metal ion binding"/>
    <property type="evidence" value="ECO:0007669"/>
    <property type="project" value="UniProtKB-KW"/>
</dbReference>
<comment type="caution">
    <text evidence="8">The sequence shown here is derived from an EMBL/GenBank/DDBJ whole genome shotgun (WGS) entry which is preliminary data.</text>
</comment>
<dbReference type="PANTHER" id="PTHR12992">
    <property type="entry name" value="NUDIX HYDROLASE"/>
    <property type="match status" value="1"/>
</dbReference>
<evidence type="ECO:0000313" key="8">
    <source>
        <dbReference type="EMBL" id="KAB0578949.1"/>
    </source>
</evidence>
<comment type="cofactor">
    <cofactor evidence="1">
        <name>Mn(2+)</name>
        <dbReference type="ChEBI" id="CHEBI:29035"/>
    </cofactor>
</comment>
<keyword evidence="6" id="KW-0464">Manganese</keyword>
<dbReference type="Pfam" id="PF00293">
    <property type="entry name" value="NUDIX"/>
    <property type="match status" value="1"/>
</dbReference>
<dbReference type="InterPro" id="IPR045121">
    <property type="entry name" value="CoAse"/>
</dbReference>
<name>A0A643F954_IDEDE</name>
<dbReference type="InterPro" id="IPR000086">
    <property type="entry name" value="NUDIX_hydrolase_dom"/>
</dbReference>
<dbReference type="OrthoDB" id="9802805at2"/>
<evidence type="ECO:0000256" key="3">
    <source>
        <dbReference type="ARBA" id="ARBA00022723"/>
    </source>
</evidence>